<reference evidence="1" key="1">
    <citation type="submission" date="2022-01" db="EMBL/GenBank/DDBJ databases">
        <title>Colwellia maritima, isolated from seawater.</title>
        <authorList>
            <person name="Kristyanto S."/>
            <person name="Jung J."/>
            <person name="Jeon C.O."/>
        </authorList>
    </citation>
    <scope>NUCLEOTIDE SEQUENCE</scope>
    <source>
        <strain evidence="1">MSW7</strain>
    </source>
</reference>
<keyword evidence="2" id="KW-1185">Reference proteome</keyword>
<evidence type="ECO:0000313" key="1">
    <source>
        <dbReference type="EMBL" id="MCI2285729.1"/>
    </source>
</evidence>
<proteinExistence type="predicted"/>
<dbReference type="Proteomes" id="UP001139646">
    <property type="component" value="Unassembled WGS sequence"/>
</dbReference>
<dbReference type="EMBL" id="JAKKSL010000006">
    <property type="protein sequence ID" value="MCI2285729.1"/>
    <property type="molecule type" value="Genomic_DNA"/>
</dbReference>
<name>A0ABS9X690_9GAMM</name>
<evidence type="ECO:0000313" key="2">
    <source>
        <dbReference type="Proteomes" id="UP001139646"/>
    </source>
</evidence>
<protein>
    <recommendedName>
        <fullName evidence="3">Spermidine synthase</fullName>
    </recommendedName>
</protein>
<sequence>MQLAKHVTQGKLTYLSQGDESISVYENDHYRWLTFGNAVSYNKDAQIIQSVMLKRKPWKLTLPHQTAMMLPLLFFKPDNMVELGLGGGNIQRFIQQVSKEITIHSIEHSTVVIDCFKQFFNPQNNQTQITHSDSVQWLQQNTTDNDWYVCDIYQNDIQSYQNTVNQLEHLSANIKPTSCLSINLPDANDTEVNLLLTILKQLSTHHDITYFHIPNYLNIVIHLIPKQWQIYKRIKRNNHSYLPNNTFSRWKTFWQHGKTLPD</sequence>
<dbReference type="RefSeq" id="WP_242288607.1">
    <property type="nucleotide sequence ID" value="NZ_JAKKSL010000006.1"/>
</dbReference>
<evidence type="ECO:0008006" key="3">
    <source>
        <dbReference type="Google" id="ProtNLM"/>
    </source>
</evidence>
<gene>
    <name evidence="1" type="ORF">L3081_23055</name>
</gene>
<organism evidence="1 2">
    <name type="scientific">Colwellia maritima</name>
    <dbReference type="NCBI Taxonomy" id="2912588"/>
    <lineage>
        <taxon>Bacteria</taxon>
        <taxon>Pseudomonadati</taxon>
        <taxon>Pseudomonadota</taxon>
        <taxon>Gammaproteobacteria</taxon>
        <taxon>Alteromonadales</taxon>
        <taxon>Colwelliaceae</taxon>
        <taxon>Colwellia</taxon>
    </lineage>
</organism>
<accession>A0ABS9X690</accession>
<comment type="caution">
    <text evidence="1">The sequence shown here is derived from an EMBL/GenBank/DDBJ whole genome shotgun (WGS) entry which is preliminary data.</text>
</comment>